<comment type="similarity">
    <text evidence="1">Belongs to the peptidase A1 family.</text>
</comment>
<keyword evidence="3" id="KW-0064">Aspartyl protease</keyword>
<dbReference type="PANTHER" id="PTHR47967">
    <property type="entry name" value="OS07G0603500 PROTEIN-RELATED"/>
    <property type="match status" value="1"/>
</dbReference>
<evidence type="ECO:0000256" key="5">
    <source>
        <dbReference type="ARBA" id="ARBA00023180"/>
    </source>
</evidence>
<dbReference type="PROSITE" id="PS51767">
    <property type="entry name" value="PEPTIDASE_A1"/>
    <property type="match status" value="1"/>
</dbReference>
<evidence type="ECO:0000256" key="4">
    <source>
        <dbReference type="ARBA" id="ARBA00022801"/>
    </source>
</evidence>
<dbReference type="SUPFAM" id="SSF50630">
    <property type="entry name" value="Acid proteases"/>
    <property type="match status" value="1"/>
</dbReference>
<dbReference type="InterPro" id="IPR033121">
    <property type="entry name" value="PEPTIDASE_A1"/>
</dbReference>
<keyword evidence="2 8" id="KW-0645">Protease</keyword>
<keyword evidence="6" id="KW-0732">Signal</keyword>
<name>A0AAV8C6Z9_9POAL</name>
<dbReference type="CDD" id="cd05476">
    <property type="entry name" value="pepsin_A_like_plant"/>
    <property type="match status" value="1"/>
</dbReference>
<reference evidence="8" key="1">
    <citation type="submission" date="2022-08" db="EMBL/GenBank/DDBJ databases">
        <authorList>
            <person name="Marques A."/>
        </authorList>
    </citation>
    <scope>NUCLEOTIDE SEQUENCE</scope>
    <source>
        <strain evidence="8">RhyPub2mFocal</strain>
        <tissue evidence="8">Leaves</tissue>
    </source>
</reference>
<feature type="domain" description="Peptidase A1" evidence="7">
    <location>
        <begin position="105"/>
        <end position="454"/>
    </location>
</feature>
<dbReference type="AlphaFoldDB" id="A0AAV8C6Z9"/>
<protein>
    <submittedName>
        <fullName evidence="8">Eukaryotic aspartyl protease family protein</fullName>
    </submittedName>
</protein>
<dbReference type="EMBL" id="JAMFTS010000005">
    <property type="protein sequence ID" value="KAJ4751024.1"/>
    <property type="molecule type" value="Genomic_DNA"/>
</dbReference>
<proteinExistence type="inferred from homology"/>
<dbReference type="InterPro" id="IPR051708">
    <property type="entry name" value="Plant_Aspart_Prot_A1"/>
</dbReference>
<evidence type="ECO:0000256" key="2">
    <source>
        <dbReference type="ARBA" id="ARBA00022670"/>
    </source>
</evidence>
<dbReference type="Pfam" id="PF14543">
    <property type="entry name" value="TAXi_N"/>
    <property type="match status" value="1"/>
</dbReference>
<dbReference type="GO" id="GO:0005576">
    <property type="term" value="C:extracellular region"/>
    <property type="evidence" value="ECO:0007669"/>
    <property type="project" value="TreeGrafter"/>
</dbReference>
<evidence type="ECO:0000256" key="3">
    <source>
        <dbReference type="ARBA" id="ARBA00022750"/>
    </source>
</evidence>
<comment type="caution">
    <text evidence="8">The sequence shown here is derived from an EMBL/GenBank/DDBJ whole genome shotgun (WGS) entry which is preliminary data.</text>
</comment>
<dbReference type="Pfam" id="PF14541">
    <property type="entry name" value="TAXi_C"/>
    <property type="match status" value="1"/>
</dbReference>
<evidence type="ECO:0000313" key="9">
    <source>
        <dbReference type="Proteomes" id="UP001140206"/>
    </source>
</evidence>
<evidence type="ECO:0000313" key="8">
    <source>
        <dbReference type="EMBL" id="KAJ4751024.1"/>
    </source>
</evidence>
<dbReference type="InterPro" id="IPR032861">
    <property type="entry name" value="TAXi_N"/>
</dbReference>
<dbReference type="InterPro" id="IPR021109">
    <property type="entry name" value="Peptidase_aspartic_dom_sf"/>
</dbReference>
<keyword evidence="4" id="KW-0378">Hydrolase</keyword>
<keyword evidence="9" id="KW-1185">Reference proteome</keyword>
<feature type="signal peptide" evidence="6">
    <location>
        <begin position="1"/>
        <end position="24"/>
    </location>
</feature>
<keyword evidence="5" id="KW-0325">Glycoprotein</keyword>
<dbReference type="InterPro" id="IPR032799">
    <property type="entry name" value="TAXi_C"/>
</dbReference>
<evidence type="ECO:0000256" key="1">
    <source>
        <dbReference type="ARBA" id="ARBA00007447"/>
    </source>
</evidence>
<dbReference type="PANTHER" id="PTHR47967:SF117">
    <property type="entry name" value="PEPTIDASE A1 DOMAIN-CONTAINING PROTEIN"/>
    <property type="match status" value="1"/>
</dbReference>
<dbReference type="GO" id="GO:0004190">
    <property type="term" value="F:aspartic-type endopeptidase activity"/>
    <property type="evidence" value="ECO:0007669"/>
    <property type="project" value="UniProtKB-KW"/>
</dbReference>
<sequence>MGAFKQSYRHPFMAILICLPMLLATPMPTTSSKRGFTVELIDPFSPRSPIYDASLTETERIKLQTESDKHRLCYLSSILKINSSCINEINSGVIRPNTRKRGYFYMVVLDLGTGASRHTYLLEFDTGSGLTWTQCDPCHPMFHQEPPLFDPSRSPTYHYVPHNHPLGKPPTYHPDRNGHCEFRYGYADGAYAEGTFSFDTFTFANHGGNNMLSIPNLLFGCAHSTTCDNPYGGPVGILGMNLDQESFIIQARDATGGRFSYCLFKAGLTDAMTLRFGDDISWPWMARRQQTRILRYPEGLYNLNLIDISIGRTRMNFPPHTFKRKSSKKGGFIIDSGTVSSTLVPKAYKVLETYLITYFDSLHFERLRGPDLPYELCYRLPANMSHARFLPNMVYHFERADLSIYYEQVFYMSPQRGAFCFAMIKNKEISTLGSFSQQNTQFMYDSVSMVLEFASVDCAHGV</sequence>
<accession>A0AAV8C6Z9</accession>
<evidence type="ECO:0000256" key="6">
    <source>
        <dbReference type="SAM" id="SignalP"/>
    </source>
</evidence>
<dbReference type="GO" id="GO:0006508">
    <property type="term" value="P:proteolysis"/>
    <property type="evidence" value="ECO:0007669"/>
    <property type="project" value="UniProtKB-KW"/>
</dbReference>
<gene>
    <name evidence="8" type="ORF">LUZ62_085429</name>
</gene>
<dbReference type="Proteomes" id="UP001140206">
    <property type="component" value="Chromosome 5"/>
</dbReference>
<feature type="chain" id="PRO_5043350315" evidence="6">
    <location>
        <begin position="25"/>
        <end position="462"/>
    </location>
</feature>
<dbReference type="Gene3D" id="2.40.70.10">
    <property type="entry name" value="Acid Proteases"/>
    <property type="match status" value="2"/>
</dbReference>
<dbReference type="InterPro" id="IPR034161">
    <property type="entry name" value="Pepsin-like_plant"/>
</dbReference>
<evidence type="ECO:0000259" key="7">
    <source>
        <dbReference type="PROSITE" id="PS51767"/>
    </source>
</evidence>
<organism evidence="8 9">
    <name type="scientific">Rhynchospora pubera</name>
    <dbReference type="NCBI Taxonomy" id="906938"/>
    <lineage>
        <taxon>Eukaryota</taxon>
        <taxon>Viridiplantae</taxon>
        <taxon>Streptophyta</taxon>
        <taxon>Embryophyta</taxon>
        <taxon>Tracheophyta</taxon>
        <taxon>Spermatophyta</taxon>
        <taxon>Magnoliopsida</taxon>
        <taxon>Liliopsida</taxon>
        <taxon>Poales</taxon>
        <taxon>Cyperaceae</taxon>
        <taxon>Cyperoideae</taxon>
        <taxon>Rhynchosporeae</taxon>
        <taxon>Rhynchospora</taxon>
    </lineage>
</organism>